<name>A0A0G4IQ11_PLABS</name>
<comment type="subcellular location">
    <subcellularLocation>
        <location evidence="1">Membrane</location>
        <topology evidence="1">Multi-pass membrane protein</topology>
    </subcellularLocation>
</comment>
<evidence type="ECO:0000256" key="3">
    <source>
        <dbReference type="ARBA" id="ARBA00022692"/>
    </source>
</evidence>
<reference evidence="7 9" key="1">
    <citation type="submission" date="2015-02" db="EMBL/GenBank/DDBJ databases">
        <authorList>
            <person name="Chooi Y.-H."/>
        </authorList>
    </citation>
    <scope>NUCLEOTIDE SEQUENCE [LARGE SCALE GENOMIC DNA]</scope>
    <source>
        <strain evidence="7">E3</strain>
    </source>
</reference>
<feature type="transmembrane region" description="Helical" evidence="6">
    <location>
        <begin position="131"/>
        <end position="149"/>
    </location>
</feature>
<sequence>MSGPETVIDEVLEQFDDGLAADSMSSGETNATALTEEDVKRQKVQKTFHQLSQMAICIVVGLVLYYDLLIIWPHLGALFWAITWFMILAKPRDFLMDLHHRATSYIVPYRPFIIAALLPIYLGIIAIDPSLFSVIVWTITLLAAIFFLVGNSATVVGSLLLVLVIFLIVMPLAIILKNGADEVNTMVSAIQEFVGSNEEIKQILADFGSSSIYKTVVSYAKSWGMQIPPWDADRAKEQAIALVAWAGQHVSTFLNVSLSLVSRTSNAIVAFVTFLSFLFYLLTEPHMGTIEDLSPFSEADTRNLVKSLKRSVVRTVVCSLLIGVVHAIITYVTFQICGIQFTLILSCLTGILSIMPVMGTWIIWVPASIGVAFNSYHVRSLIIVVSHLFADIYVDTIIRSYIPGNSYFVGLSVVMGVYVFGPEGIVAGPLLAGITVTLFDMYKEYTVPVPQQNRLHKRSPRTASAILDSLFRS</sequence>
<feature type="transmembrane region" description="Helical" evidence="6">
    <location>
        <begin position="376"/>
        <end position="394"/>
    </location>
</feature>
<feature type="transmembrane region" description="Helical" evidence="6">
    <location>
        <begin position="71"/>
        <end position="89"/>
    </location>
</feature>
<feature type="transmembrane region" description="Helical" evidence="6">
    <location>
        <begin position="156"/>
        <end position="176"/>
    </location>
</feature>
<accession>A0A0G4IQ11</accession>
<feature type="transmembrane region" description="Helical" evidence="6">
    <location>
        <begin position="109"/>
        <end position="125"/>
    </location>
</feature>
<evidence type="ECO:0000313" key="7">
    <source>
        <dbReference type="EMBL" id="CEO97295.1"/>
    </source>
</evidence>
<dbReference type="Pfam" id="PF01594">
    <property type="entry name" value="AI-2E_transport"/>
    <property type="match status" value="1"/>
</dbReference>
<dbReference type="AlphaFoldDB" id="A0A0G4IQ11"/>
<dbReference type="Proteomes" id="UP000290189">
    <property type="component" value="Unassembled WGS sequence"/>
</dbReference>
<keyword evidence="3 6" id="KW-0812">Transmembrane</keyword>
<feature type="transmembrane region" description="Helical" evidence="6">
    <location>
        <begin position="312"/>
        <end position="334"/>
    </location>
</feature>
<evidence type="ECO:0000256" key="2">
    <source>
        <dbReference type="ARBA" id="ARBA00009773"/>
    </source>
</evidence>
<dbReference type="GO" id="GO:0016020">
    <property type="term" value="C:membrane"/>
    <property type="evidence" value="ECO:0007669"/>
    <property type="project" value="UniProtKB-SubCell"/>
</dbReference>
<feature type="transmembrane region" description="Helical" evidence="6">
    <location>
        <begin position="265"/>
        <end position="283"/>
    </location>
</feature>
<keyword evidence="8" id="KW-0496">Mitochondrion</keyword>
<evidence type="ECO:0000313" key="10">
    <source>
        <dbReference type="Proteomes" id="UP000290189"/>
    </source>
</evidence>
<keyword evidence="5 6" id="KW-0472">Membrane</keyword>
<keyword evidence="9" id="KW-1185">Reference proteome</keyword>
<dbReference type="OMA" id="QMAICIV"/>
<organism evidence="7 9">
    <name type="scientific">Plasmodiophora brassicae</name>
    <name type="common">Clubroot disease agent</name>
    <dbReference type="NCBI Taxonomy" id="37360"/>
    <lineage>
        <taxon>Eukaryota</taxon>
        <taxon>Sar</taxon>
        <taxon>Rhizaria</taxon>
        <taxon>Endomyxa</taxon>
        <taxon>Phytomyxea</taxon>
        <taxon>Plasmodiophorida</taxon>
        <taxon>Plasmodiophoridae</taxon>
        <taxon>Plasmodiophora</taxon>
    </lineage>
</organism>
<evidence type="ECO:0000313" key="9">
    <source>
        <dbReference type="Proteomes" id="UP000039324"/>
    </source>
</evidence>
<dbReference type="EMBL" id="CDSF01000079">
    <property type="protein sequence ID" value="CEO97295.1"/>
    <property type="molecule type" value="Genomic_DNA"/>
</dbReference>
<evidence type="ECO:0000313" key="8">
    <source>
        <dbReference type="EMBL" id="SPQ97602.1"/>
    </source>
</evidence>
<protein>
    <recommendedName>
        <fullName evidence="11">AI-2E family transporter</fullName>
    </recommendedName>
</protein>
<dbReference type="PANTHER" id="PTHR21716:SF4">
    <property type="entry name" value="TRANSMEMBRANE PROTEIN 245"/>
    <property type="match status" value="1"/>
</dbReference>
<dbReference type="InterPro" id="IPR002549">
    <property type="entry name" value="AI-2E-like"/>
</dbReference>
<evidence type="ECO:0000256" key="1">
    <source>
        <dbReference type="ARBA" id="ARBA00004141"/>
    </source>
</evidence>
<comment type="similarity">
    <text evidence="2">Belongs to the autoinducer-2 exporter (AI-2E) (TC 2.A.86) family.</text>
</comment>
<reference evidence="8 10" key="2">
    <citation type="submission" date="2018-03" db="EMBL/GenBank/DDBJ databases">
        <authorList>
            <person name="Fogelqvist J."/>
        </authorList>
    </citation>
    <scope>NUCLEOTIDE SEQUENCE [LARGE SCALE GENOMIC DNA]</scope>
</reference>
<geneLocation type="mitochondrion" evidence="8"/>
<dbReference type="EMBL" id="OVEO01000008">
    <property type="protein sequence ID" value="SPQ97602.1"/>
    <property type="molecule type" value="Genomic_DNA"/>
</dbReference>
<dbReference type="Proteomes" id="UP000039324">
    <property type="component" value="Unassembled WGS sequence"/>
</dbReference>
<evidence type="ECO:0000256" key="4">
    <source>
        <dbReference type="ARBA" id="ARBA00022989"/>
    </source>
</evidence>
<proteinExistence type="inferred from homology"/>
<gene>
    <name evidence="7" type="ORF">PBRA_000640</name>
    <name evidence="8" type="ORF">PLBR_LOCUS4817</name>
</gene>
<dbReference type="PANTHER" id="PTHR21716">
    <property type="entry name" value="TRANSMEMBRANE PROTEIN"/>
    <property type="match status" value="1"/>
</dbReference>
<feature type="transmembrane region" description="Helical" evidence="6">
    <location>
        <begin position="341"/>
        <end position="364"/>
    </location>
</feature>
<dbReference type="OrthoDB" id="10062163at2759"/>
<keyword evidence="4 6" id="KW-1133">Transmembrane helix</keyword>
<evidence type="ECO:0000256" key="6">
    <source>
        <dbReference type="SAM" id="Phobius"/>
    </source>
</evidence>
<evidence type="ECO:0000256" key="5">
    <source>
        <dbReference type="ARBA" id="ARBA00023136"/>
    </source>
</evidence>
<evidence type="ECO:0008006" key="11">
    <source>
        <dbReference type="Google" id="ProtNLM"/>
    </source>
</evidence>